<keyword evidence="1" id="KW-0812">Transmembrane</keyword>
<comment type="caution">
    <text evidence="2">The sequence shown here is derived from an EMBL/GenBank/DDBJ whole genome shotgun (WGS) entry which is preliminary data.</text>
</comment>
<name>A0A2P4YSM7_9STRA</name>
<keyword evidence="3" id="KW-1185">Reference proteome</keyword>
<keyword evidence="1" id="KW-1133">Transmembrane helix</keyword>
<evidence type="ECO:0000256" key="1">
    <source>
        <dbReference type="SAM" id="Phobius"/>
    </source>
</evidence>
<sequence length="131" mass="14623">MPFKGKNRKKYAMSSVIFQNAALKLINLAMEVTMLRQLLQSGSLAVLTYGFACFLAVNSPSCVVIVTGMFSVLTEIPCRFVGSFTFSNVTNSFGTHLCGIHSALTYQQVVFFPTVTLIYCYYHFNFDRESA</sequence>
<evidence type="ECO:0000313" key="3">
    <source>
        <dbReference type="Proteomes" id="UP000237271"/>
    </source>
</evidence>
<dbReference type="AlphaFoldDB" id="A0A2P4YSM7"/>
<evidence type="ECO:0000313" key="2">
    <source>
        <dbReference type="EMBL" id="POM80804.1"/>
    </source>
</evidence>
<gene>
    <name evidence="2" type="ORF">PHPALM_1311</name>
</gene>
<reference evidence="2 3" key="1">
    <citation type="journal article" date="2017" name="Genome Biol. Evol.">
        <title>Phytophthora megakarya and P. palmivora, closely related causal agents of cacao black pod rot, underwent increases in genome sizes and gene numbers by different mechanisms.</title>
        <authorList>
            <person name="Ali S.S."/>
            <person name="Shao J."/>
            <person name="Lary D.J."/>
            <person name="Kronmiller B."/>
            <person name="Shen D."/>
            <person name="Strem M.D."/>
            <person name="Amoako-Attah I."/>
            <person name="Akrofi A.Y."/>
            <person name="Begoude B.A."/>
            <person name="Ten Hoopen G.M."/>
            <person name="Coulibaly K."/>
            <person name="Kebe B.I."/>
            <person name="Melnick R.L."/>
            <person name="Guiltinan M.J."/>
            <person name="Tyler B.M."/>
            <person name="Meinhardt L.W."/>
            <person name="Bailey B.A."/>
        </authorList>
    </citation>
    <scope>NUCLEOTIDE SEQUENCE [LARGE SCALE GENOMIC DNA]</scope>
    <source>
        <strain evidence="3">sbr112.9</strain>
    </source>
</reference>
<protein>
    <submittedName>
        <fullName evidence="2">Uncharacterized protein</fullName>
    </submittedName>
</protein>
<feature type="transmembrane region" description="Helical" evidence="1">
    <location>
        <begin position="49"/>
        <end position="73"/>
    </location>
</feature>
<proteinExistence type="predicted"/>
<dbReference type="Proteomes" id="UP000237271">
    <property type="component" value="Unassembled WGS sequence"/>
</dbReference>
<keyword evidence="1" id="KW-0472">Membrane</keyword>
<organism evidence="2 3">
    <name type="scientific">Phytophthora palmivora</name>
    <dbReference type="NCBI Taxonomy" id="4796"/>
    <lineage>
        <taxon>Eukaryota</taxon>
        <taxon>Sar</taxon>
        <taxon>Stramenopiles</taxon>
        <taxon>Oomycota</taxon>
        <taxon>Peronosporomycetes</taxon>
        <taxon>Peronosporales</taxon>
        <taxon>Peronosporaceae</taxon>
        <taxon>Phytophthora</taxon>
    </lineage>
</organism>
<accession>A0A2P4YSM7</accession>
<dbReference type="EMBL" id="NCKW01000279">
    <property type="protein sequence ID" value="POM80804.1"/>
    <property type="molecule type" value="Genomic_DNA"/>
</dbReference>